<dbReference type="GO" id="GO:0046933">
    <property type="term" value="F:proton-transporting ATP synthase activity, rotational mechanism"/>
    <property type="evidence" value="ECO:0007669"/>
    <property type="project" value="UniProtKB-UniRule"/>
</dbReference>
<evidence type="ECO:0000256" key="7">
    <source>
        <dbReference type="ARBA" id="ARBA00023310"/>
    </source>
</evidence>
<dbReference type="PROSITE" id="PS00389">
    <property type="entry name" value="ATPASE_DELTA"/>
    <property type="match status" value="1"/>
</dbReference>
<keyword evidence="6 8" id="KW-0139">CF(1)</keyword>
<evidence type="ECO:0000256" key="8">
    <source>
        <dbReference type="HAMAP-Rule" id="MF_01416"/>
    </source>
</evidence>
<evidence type="ECO:0000256" key="6">
    <source>
        <dbReference type="ARBA" id="ARBA00023196"/>
    </source>
</evidence>
<dbReference type="GO" id="GO:0005886">
    <property type="term" value="C:plasma membrane"/>
    <property type="evidence" value="ECO:0007669"/>
    <property type="project" value="UniProtKB-SubCell"/>
</dbReference>
<dbReference type="PANTHER" id="PTHR11910">
    <property type="entry name" value="ATP SYNTHASE DELTA CHAIN"/>
    <property type="match status" value="1"/>
</dbReference>
<keyword evidence="7 8" id="KW-0066">ATP synthesis</keyword>
<evidence type="ECO:0000256" key="4">
    <source>
        <dbReference type="ARBA" id="ARBA00023065"/>
    </source>
</evidence>
<evidence type="ECO:0000256" key="5">
    <source>
        <dbReference type="ARBA" id="ARBA00023136"/>
    </source>
</evidence>
<evidence type="ECO:0000256" key="3">
    <source>
        <dbReference type="ARBA" id="ARBA00022781"/>
    </source>
</evidence>
<dbReference type="Proteomes" id="UP000217566">
    <property type="component" value="Unassembled WGS sequence"/>
</dbReference>
<dbReference type="InterPro" id="IPR026015">
    <property type="entry name" value="ATP_synth_OSCP/delta_N_sf"/>
</dbReference>
<dbReference type="HAMAP" id="MF_01416">
    <property type="entry name" value="ATP_synth_delta_bact"/>
    <property type="match status" value="1"/>
</dbReference>
<accession>A0A6H2NT31</accession>
<evidence type="ECO:0000256" key="1">
    <source>
        <dbReference type="ARBA" id="ARBA00004370"/>
    </source>
</evidence>
<dbReference type="Gene3D" id="1.10.520.20">
    <property type="entry name" value="N-terminal domain of the delta subunit of the F1F0-ATP synthase"/>
    <property type="match status" value="1"/>
</dbReference>
<keyword evidence="3 8" id="KW-0375">Hydrogen ion transport</keyword>
<protein>
    <recommendedName>
        <fullName evidence="8">ATP synthase subunit delta</fullName>
    </recommendedName>
    <alternativeName>
        <fullName evidence="8">ATP synthase F(1) sector subunit delta</fullName>
    </alternativeName>
    <alternativeName>
        <fullName evidence="8">F-type ATPase subunit delta</fullName>
        <shortName evidence="8">F-ATPase subunit delta</shortName>
    </alternativeName>
</protein>
<dbReference type="AlphaFoldDB" id="A0A6H2NT31"/>
<dbReference type="Pfam" id="PF00213">
    <property type="entry name" value="OSCP"/>
    <property type="match status" value="1"/>
</dbReference>
<dbReference type="SUPFAM" id="SSF47928">
    <property type="entry name" value="N-terminal domain of the delta subunit of the F1F0-ATP synthase"/>
    <property type="match status" value="1"/>
</dbReference>
<comment type="similarity">
    <text evidence="8">Belongs to the ATPase delta chain family.</text>
</comment>
<keyword evidence="8" id="KW-1003">Cell membrane</keyword>
<keyword evidence="4 8" id="KW-0406">Ion transport</keyword>
<sequence length="186" mass="21434">MKKTQYNNLVSSYARVLFHVSESRLGIIRKEVEFLLAFFKDQHDIFVYLSHPMISFAHKKEVMLSINEHLSENLVKFIMVIFANKRSSLLILILEKFLSLAKENENEFEITIKSAEALKESDIKIITESLSFLGKIIKVSNVVDPSILGGFVVRYGFNLIDASLKSYLDRLVDLSKMEILKVRNFV</sequence>
<comment type="caution">
    <text evidence="9">The sequence shown here is derived from an EMBL/GenBank/DDBJ whole genome shotgun (WGS) entry which is preliminary data.</text>
</comment>
<comment type="subcellular location">
    <subcellularLocation>
        <location evidence="8">Cell membrane</location>
        <topology evidence="8">Peripheral membrane protein</topology>
    </subcellularLocation>
    <subcellularLocation>
        <location evidence="1">Membrane</location>
    </subcellularLocation>
</comment>
<gene>
    <name evidence="8 9" type="primary">atpH</name>
    <name evidence="9" type="ORF">COM43_004165</name>
</gene>
<evidence type="ECO:0000256" key="2">
    <source>
        <dbReference type="ARBA" id="ARBA00022448"/>
    </source>
</evidence>
<reference evidence="9" key="1">
    <citation type="submission" date="2019-07" db="EMBL/GenBank/DDBJ databases">
        <title>Genome assemblies of Wolbachia strains wAlbA and wAlbB in wild caught Aedes albopictus specimens.</title>
        <authorList>
            <person name="Kulkarni A."/>
            <person name="Yu W."/>
            <person name="Xue R.-D."/>
            <person name="Ma Y."/>
            <person name="Xu J."/>
        </authorList>
    </citation>
    <scope>NUCLEOTIDE SEQUENCE</scope>
    <source>
        <strain evidence="9">FL2016</strain>
    </source>
</reference>
<dbReference type="GO" id="GO:0045259">
    <property type="term" value="C:proton-transporting ATP synthase complex"/>
    <property type="evidence" value="ECO:0007669"/>
    <property type="project" value="UniProtKB-KW"/>
</dbReference>
<evidence type="ECO:0000313" key="9">
    <source>
        <dbReference type="EMBL" id="TVS85713.1"/>
    </source>
</evidence>
<comment type="function">
    <text evidence="8">This protein is part of the stalk that links CF(0) to CF(1). It either transmits conformational changes from CF(0) to CF(1) or is implicated in proton conduction.</text>
</comment>
<keyword evidence="5 8" id="KW-0472">Membrane</keyword>
<dbReference type="EMBL" id="NWVK02000224">
    <property type="protein sequence ID" value="TVS85713.1"/>
    <property type="molecule type" value="Genomic_DNA"/>
</dbReference>
<comment type="function">
    <text evidence="8">F(1)F(0) ATP synthase produces ATP from ADP in the presence of a proton or sodium gradient. F-type ATPases consist of two structural domains, F(1) containing the extramembraneous catalytic core and F(0) containing the membrane proton channel, linked together by a central stalk and a peripheral stalk. During catalysis, ATP synthesis in the catalytic domain of F(1) is coupled via a rotary mechanism of the central stalk subunits to proton translocation.</text>
</comment>
<dbReference type="NCBIfam" id="TIGR01145">
    <property type="entry name" value="ATP_synt_delta"/>
    <property type="match status" value="1"/>
</dbReference>
<name>A0A6H2NT31_WOLPI</name>
<proteinExistence type="inferred from homology"/>
<organism evidence="9">
    <name type="scientific">Wolbachia pipientis</name>
    <dbReference type="NCBI Taxonomy" id="955"/>
    <lineage>
        <taxon>Bacteria</taxon>
        <taxon>Pseudomonadati</taxon>
        <taxon>Pseudomonadota</taxon>
        <taxon>Alphaproteobacteria</taxon>
        <taxon>Rickettsiales</taxon>
        <taxon>Anaplasmataceae</taxon>
        <taxon>Wolbachieae</taxon>
        <taxon>Wolbachia</taxon>
    </lineage>
</organism>
<dbReference type="PRINTS" id="PR00125">
    <property type="entry name" value="ATPASEDELTA"/>
</dbReference>
<dbReference type="InterPro" id="IPR000711">
    <property type="entry name" value="ATPase_OSCP/dsu"/>
</dbReference>
<dbReference type="InterPro" id="IPR020781">
    <property type="entry name" value="ATPase_OSCP/d_CS"/>
</dbReference>
<keyword evidence="2 8" id="KW-0813">Transport</keyword>